<evidence type="ECO:0000256" key="11">
    <source>
        <dbReference type="SAM" id="Phobius"/>
    </source>
</evidence>
<evidence type="ECO:0000256" key="5">
    <source>
        <dbReference type="ARBA" id="ARBA00022741"/>
    </source>
</evidence>
<evidence type="ECO:0000256" key="6">
    <source>
        <dbReference type="ARBA" id="ARBA00022777"/>
    </source>
</evidence>
<keyword evidence="3" id="KW-0597">Phosphoprotein</keyword>
<keyword evidence="5" id="KW-0547">Nucleotide-binding</keyword>
<evidence type="ECO:0000256" key="9">
    <source>
        <dbReference type="SAM" id="Coils"/>
    </source>
</evidence>
<dbReference type="PANTHER" id="PTHR24421:SF10">
    <property type="entry name" value="NITRATE_NITRITE SENSOR PROTEIN NARQ"/>
    <property type="match status" value="1"/>
</dbReference>
<keyword evidence="7" id="KW-0067">ATP-binding</keyword>
<dbReference type="CDD" id="cd16917">
    <property type="entry name" value="HATPase_UhpB-NarQ-NarX-like"/>
    <property type="match status" value="1"/>
</dbReference>
<evidence type="ECO:0000256" key="2">
    <source>
        <dbReference type="ARBA" id="ARBA00012438"/>
    </source>
</evidence>
<keyword evidence="4" id="KW-0808">Transferase</keyword>
<evidence type="ECO:0000313" key="14">
    <source>
        <dbReference type="Proteomes" id="UP000050465"/>
    </source>
</evidence>
<evidence type="ECO:0000256" key="1">
    <source>
        <dbReference type="ARBA" id="ARBA00000085"/>
    </source>
</evidence>
<keyword evidence="11" id="KW-0812">Transmembrane</keyword>
<dbReference type="PANTHER" id="PTHR24421">
    <property type="entry name" value="NITRATE/NITRITE SENSOR PROTEIN NARX-RELATED"/>
    <property type="match status" value="1"/>
</dbReference>
<feature type="transmembrane region" description="Helical" evidence="11">
    <location>
        <begin position="170"/>
        <end position="193"/>
    </location>
</feature>
<dbReference type="SMART" id="SM00387">
    <property type="entry name" value="HATPase_c"/>
    <property type="match status" value="1"/>
</dbReference>
<dbReference type="EMBL" id="LJZR01000008">
    <property type="protein sequence ID" value="KPQ36160.1"/>
    <property type="molecule type" value="Genomic_DNA"/>
</dbReference>
<dbReference type="GO" id="GO:0000155">
    <property type="term" value="F:phosphorelay sensor kinase activity"/>
    <property type="evidence" value="ECO:0007669"/>
    <property type="project" value="InterPro"/>
</dbReference>
<keyword evidence="11" id="KW-1133">Transmembrane helix</keyword>
<dbReference type="SUPFAM" id="SSF55874">
    <property type="entry name" value="ATPase domain of HSP90 chaperone/DNA topoisomerase II/histidine kinase"/>
    <property type="match status" value="1"/>
</dbReference>
<feature type="transmembrane region" description="Helical" evidence="11">
    <location>
        <begin position="83"/>
        <end position="101"/>
    </location>
</feature>
<sequence>MRRAIQLQNHPFRFLLYLEWGLLAVAFVSILDGPMPGGRGRSHWGLSASWAHSPLLALVPLVLFGLMGLYLPMSKLSRLGHTFGQILFILLTLIISGSLFSDGRIVPMVYLILVIRGCLMFGLAARIALTGFAFVLFLTGLQLRLQSLSGLGRRLPPSAQRRLEGLIMNFQLNFIVLFGLSLLLVVLLINALLTERQSQQRLEQANQTLRQSAQEIEKLAMDQERSRIARDIHDSLGHSLTALNIQLESAIKLWDKDPDRARGFLKESKRLGSQSLQEVRQSVAALQHDPLAGENLAGVIARLLKNFQHNSTAFSHSTALAKENSKENSKENLPITITQNIQINRSLPANLNVVLYRIVQEGLTNILKYANASHIHVNLVCSQAIVTLTLEDNGVGFDPAQARTGFGLQSMRDRAESTGGTFTLTSLNHASGQSSSGQSSNQLSGTRLQVSLPIPQLPSA</sequence>
<keyword evidence="11" id="KW-0472">Membrane</keyword>
<feature type="transmembrane region" description="Helical" evidence="11">
    <location>
        <begin position="51"/>
        <end position="71"/>
    </location>
</feature>
<evidence type="ECO:0000313" key="13">
    <source>
        <dbReference type="EMBL" id="KPQ36160.1"/>
    </source>
</evidence>
<evidence type="ECO:0000256" key="10">
    <source>
        <dbReference type="SAM" id="MobiDB-lite"/>
    </source>
</evidence>
<dbReference type="Gene3D" id="1.20.5.1930">
    <property type="match status" value="1"/>
</dbReference>
<dbReference type="Proteomes" id="UP000050465">
    <property type="component" value="Unassembled WGS sequence"/>
</dbReference>
<gene>
    <name evidence="13" type="ORF">HLUCCA11_08070</name>
</gene>
<reference evidence="13 14" key="1">
    <citation type="submission" date="2015-09" db="EMBL/GenBank/DDBJ databases">
        <title>Identification and resolution of microdiversity through metagenomic sequencing of parallel consortia.</title>
        <authorList>
            <person name="Nelson W.C."/>
            <person name="Romine M.F."/>
            <person name="Lindemann S.R."/>
        </authorList>
    </citation>
    <scope>NUCLEOTIDE SEQUENCE [LARGE SCALE GENOMIC DNA]</scope>
    <source>
        <strain evidence="13">Ana</strain>
    </source>
</reference>
<dbReference type="InterPro" id="IPR011712">
    <property type="entry name" value="Sig_transdc_His_kin_sub3_dim/P"/>
</dbReference>
<dbReference type="InterPro" id="IPR003594">
    <property type="entry name" value="HATPase_dom"/>
</dbReference>
<name>A0A0P8C3P8_9CYAN</name>
<dbReference type="GO" id="GO:0046983">
    <property type="term" value="F:protein dimerization activity"/>
    <property type="evidence" value="ECO:0007669"/>
    <property type="project" value="InterPro"/>
</dbReference>
<feature type="compositionally biased region" description="Polar residues" evidence="10">
    <location>
        <begin position="419"/>
        <end position="430"/>
    </location>
</feature>
<evidence type="ECO:0000256" key="3">
    <source>
        <dbReference type="ARBA" id="ARBA00022553"/>
    </source>
</evidence>
<dbReference type="EC" id="2.7.13.3" evidence="2"/>
<dbReference type="AlphaFoldDB" id="A0A0P8C3P8"/>
<feature type="transmembrane region" description="Helical" evidence="11">
    <location>
        <begin position="107"/>
        <end position="138"/>
    </location>
</feature>
<evidence type="ECO:0000259" key="12">
    <source>
        <dbReference type="SMART" id="SM00387"/>
    </source>
</evidence>
<dbReference type="Pfam" id="PF07730">
    <property type="entry name" value="HisKA_3"/>
    <property type="match status" value="1"/>
</dbReference>
<accession>A0A0P8C3P8</accession>
<keyword evidence="8" id="KW-0902">Two-component regulatory system</keyword>
<dbReference type="GO" id="GO:0016020">
    <property type="term" value="C:membrane"/>
    <property type="evidence" value="ECO:0007669"/>
    <property type="project" value="InterPro"/>
</dbReference>
<dbReference type="InterPro" id="IPR050482">
    <property type="entry name" value="Sensor_HK_TwoCompSys"/>
</dbReference>
<dbReference type="PATRIC" id="fig|1666911.3.peg.3928"/>
<dbReference type="STRING" id="1666911.HLUCCA11_08070"/>
<dbReference type="Pfam" id="PF02518">
    <property type="entry name" value="HATPase_c"/>
    <property type="match status" value="1"/>
</dbReference>
<feature type="coiled-coil region" evidence="9">
    <location>
        <begin position="195"/>
        <end position="222"/>
    </location>
</feature>
<evidence type="ECO:0000256" key="4">
    <source>
        <dbReference type="ARBA" id="ARBA00022679"/>
    </source>
</evidence>
<evidence type="ECO:0000256" key="7">
    <source>
        <dbReference type="ARBA" id="ARBA00022840"/>
    </source>
</evidence>
<feature type="domain" description="Histidine kinase/HSP90-like ATPase" evidence="12">
    <location>
        <begin position="350"/>
        <end position="456"/>
    </location>
</feature>
<keyword evidence="9" id="KW-0175">Coiled coil</keyword>
<proteinExistence type="predicted"/>
<feature type="region of interest" description="Disordered" evidence="10">
    <location>
        <begin position="419"/>
        <end position="445"/>
    </location>
</feature>
<organism evidence="13 14">
    <name type="scientific">Phormidesmis priestleyi Ana</name>
    <dbReference type="NCBI Taxonomy" id="1666911"/>
    <lineage>
        <taxon>Bacteria</taxon>
        <taxon>Bacillati</taxon>
        <taxon>Cyanobacteriota</taxon>
        <taxon>Cyanophyceae</taxon>
        <taxon>Leptolyngbyales</taxon>
        <taxon>Leptolyngbyaceae</taxon>
        <taxon>Phormidesmis</taxon>
    </lineage>
</organism>
<feature type="transmembrane region" description="Helical" evidence="11">
    <location>
        <begin position="12"/>
        <end position="31"/>
    </location>
</feature>
<feature type="compositionally biased region" description="Low complexity" evidence="10">
    <location>
        <begin position="431"/>
        <end position="445"/>
    </location>
</feature>
<evidence type="ECO:0000256" key="8">
    <source>
        <dbReference type="ARBA" id="ARBA00023012"/>
    </source>
</evidence>
<comment type="caution">
    <text evidence="13">The sequence shown here is derived from an EMBL/GenBank/DDBJ whole genome shotgun (WGS) entry which is preliminary data.</text>
</comment>
<keyword evidence="6 13" id="KW-0418">Kinase</keyword>
<dbReference type="GO" id="GO:0005524">
    <property type="term" value="F:ATP binding"/>
    <property type="evidence" value="ECO:0007669"/>
    <property type="project" value="UniProtKB-KW"/>
</dbReference>
<dbReference type="Gene3D" id="3.30.565.10">
    <property type="entry name" value="Histidine kinase-like ATPase, C-terminal domain"/>
    <property type="match status" value="1"/>
</dbReference>
<protein>
    <recommendedName>
        <fullName evidence="2">histidine kinase</fullName>
        <ecNumber evidence="2">2.7.13.3</ecNumber>
    </recommendedName>
</protein>
<dbReference type="InterPro" id="IPR036890">
    <property type="entry name" value="HATPase_C_sf"/>
</dbReference>
<comment type="catalytic activity">
    <reaction evidence="1">
        <text>ATP + protein L-histidine = ADP + protein N-phospho-L-histidine.</text>
        <dbReference type="EC" id="2.7.13.3"/>
    </reaction>
</comment>